<dbReference type="InterPro" id="IPR036937">
    <property type="entry name" value="Adhesion_dom_fimbrial_sf"/>
</dbReference>
<reference evidence="2 3" key="1">
    <citation type="submission" date="2019-06" db="EMBL/GenBank/DDBJ databases">
        <title>Whole genome sequencing of XDR Enterobacter.</title>
        <authorList>
            <person name="Gnana Soundari P."/>
            <person name="Vijayakumar R."/>
            <person name="Krishnan P."/>
        </authorList>
    </citation>
    <scope>NUCLEOTIDE SEQUENCE [LARGE SCALE GENOMIC DNA]</scope>
    <source>
        <strain evidence="2 3">C126</strain>
    </source>
</reference>
<protein>
    <recommendedName>
        <fullName evidence="1">Fimbrial-type adhesion domain-containing protein</fullName>
    </recommendedName>
</protein>
<dbReference type="Pfam" id="PF00419">
    <property type="entry name" value="Fimbrial"/>
    <property type="match status" value="1"/>
</dbReference>
<gene>
    <name evidence="2" type="ORF">EIN43_17540</name>
</gene>
<dbReference type="EMBL" id="CP041054">
    <property type="protein sequence ID" value="QDE47573.1"/>
    <property type="molecule type" value="Genomic_DNA"/>
</dbReference>
<evidence type="ECO:0000259" key="1">
    <source>
        <dbReference type="Pfam" id="PF00419"/>
    </source>
</evidence>
<dbReference type="GO" id="GO:0007155">
    <property type="term" value="P:cell adhesion"/>
    <property type="evidence" value="ECO:0007669"/>
    <property type="project" value="InterPro"/>
</dbReference>
<dbReference type="InterPro" id="IPR008966">
    <property type="entry name" value="Adhesion_dom_sf"/>
</dbReference>
<name>A0A4Y5ZVB5_9ENTR</name>
<evidence type="ECO:0000313" key="3">
    <source>
        <dbReference type="Proteomes" id="UP000318237"/>
    </source>
</evidence>
<dbReference type="SUPFAM" id="SSF49401">
    <property type="entry name" value="Bacterial adhesins"/>
    <property type="match status" value="1"/>
</dbReference>
<dbReference type="AlphaFoldDB" id="A0A4Y5ZVB5"/>
<dbReference type="GO" id="GO:0009289">
    <property type="term" value="C:pilus"/>
    <property type="evidence" value="ECO:0007669"/>
    <property type="project" value="InterPro"/>
</dbReference>
<proteinExistence type="predicted"/>
<dbReference type="InterPro" id="IPR000259">
    <property type="entry name" value="Adhesion_dom_fimbrial"/>
</dbReference>
<dbReference type="Gene3D" id="2.60.40.1090">
    <property type="entry name" value="Fimbrial-type adhesion domain"/>
    <property type="match status" value="1"/>
</dbReference>
<evidence type="ECO:0000313" key="2">
    <source>
        <dbReference type="EMBL" id="QDE47573.1"/>
    </source>
</evidence>
<accession>A0A4Y5ZVB5</accession>
<organism evidence="2 3">
    <name type="scientific">Enterobacter hormaechei</name>
    <dbReference type="NCBI Taxonomy" id="158836"/>
    <lineage>
        <taxon>Bacteria</taxon>
        <taxon>Pseudomonadati</taxon>
        <taxon>Pseudomonadota</taxon>
        <taxon>Gammaproteobacteria</taxon>
        <taxon>Enterobacterales</taxon>
        <taxon>Enterobacteriaceae</taxon>
        <taxon>Enterobacter</taxon>
        <taxon>Enterobacter cloacae complex</taxon>
    </lineage>
</organism>
<sequence length="166" mass="18480">MQGDITAPQECEVNGGQIIEVDFGKISASSFSSVAGTGLSDKKIPIKASVRCTGMSSGQDVEVSLHATRAGAFSTMIETTNRDVGIKVYDEFNQEVDVNGGRMETDMGTRSRLGVETGEFNFLLRRRARRELGLSRERLPRLPPLRWKLKLIRQRLFMTAVVILRF</sequence>
<feature type="domain" description="Fimbrial-type adhesion" evidence="1">
    <location>
        <begin position="1"/>
        <end position="104"/>
    </location>
</feature>
<dbReference type="Proteomes" id="UP000318237">
    <property type="component" value="Chromosome"/>
</dbReference>